<evidence type="ECO:0000313" key="2">
    <source>
        <dbReference type="EMBL" id="KAF2140867.1"/>
    </source>
</evidence>
<evidence type="ECO:0000313" key="3">
    <source>
        <dbReference type="Proteomes" id="UP000799438"/>
    </source>
</evidence>
<protein>
    <submittedName>
        <fullName evidence="2">Uncharacterized protein</fullName>
    </submittedName>
</protein>
<organism evidence="2 3">
    <name type="scientific">Aplosporella prunicola CBS 121167</name>
    <dbReference type="NCBI Taxonomy" id="1176127"/>
    <lineage>
        <taxon>Eukaryota</taxon>
        <taxon>Fungi</taxon>
        <taxon>Dikarya</taxon>
        <taxon>Ascomycota</taxon>
        <taxon>Pezizomycotina</taxon>
        <taxon>Dothideomycetes</taxon>
        <taxon>Dothideomycetes incertae sedis</taxon>
        <taxon>Botryosphaeriales</taxon>
        <taxon>Aplosporellaceae</taxon>
        <taxon>Aplosporella</taxon>
    </lineage>
</organism>
<dbReference type="GeneID" id="54298116"/>
<evidence type="ECO:0000256" key="1">
    <source>
        <dbReference type="SAM" id="SignalP"/>
    </source>
</evidence>
<keyword evidence="3" id="KW-1185">Reference proteome</keyword>
<proteinExistence type="predicted"/>
<accession>A0A6A6BD87</accession>
<dbReference type="AlphaFoldDB" id="A0A6A6BD87"/>
<feature type="chain" id="PRO_5025579797" evidence="1">
    <location>
        <begin position="22"/>
        <end position="53"/>
    </location>
</feature>
<reference evidence="2" key="1">
    <citation type="journal article" date="2020" name="Stud. Mycol.">
        <title>101 Dothideomycetes genomes: a test case for predicting lifestyles and emergence of pathogens.</title>
        <authorList>
            <person name="Haridas S."/>
            <person name="Albert R."/>
            <person name="Binder M."/>
            <person name="Bloem J."/>
            <person name="Labutti K."/>
            <person name="Salamov A."/>
            <person name="Andreopoulos B."/>
            <person name="Baker S."/>
            <person name="Barry K."/>
            <person name="Bills G."/>
            <person name="Bluhm B."/>
            <person name="Cannon C."/>
            <person name="Castanera R."/>
            <person name="Culley D."/>
            <person name="Daum C."/>
            <person name="Ezra D."/>
            <person name="Gonzalez J."/>
            <person name="Henrissat B."/>
            <person name="Kuo A."/>
            <person name="Liang C."/>
            <person name="Lipzen A."/>
            <person name="Lutzoni F."/>
            <person name="Magnuson J."/>
            <person name="Mondo S."/>
            <person name="Nolan M."/>
            <person name="Ohm R."/>
            <person name="Pangilinan J."/>
            <person name="Park H.-J."/>
            <person name="Ramirez L."/>
            <person name="Alfaro M."/>
            <person name="Sun H."/>
            <person name="Tritt A."/>
            <person name="Yoshinaga Y."/>
            <person name="Zwiers L.-H."/>
            <person name="Turgeon B."/>
            <person name="Goodwin S."/>
            <person name="Spatafora J."/>
            <person name="Crous P."/>
            <person name="Grigoriev I."/>
        </authorList>
    </citation>
    <scope>NUCLEOTIDE SEQUENCE</scope>
    <source>
        <strain evidence="2">CBS 121167</strain>
    </source>
</reference>
<keyword evidence="1" id="KW-0732">Signal</keyword>
<dbReference type="Proteomes" id="UP000799438">
    <property type="component" value="Unassembled WGS sequence"/>
</dbReference>
<dbReference type="EMBL" id="ML995488">
    <property type="protein sequence ID" value="KAF2140867.1"/>
    <property type="molecule type" value="Genomic_DNA"/>
</dbReference>
<sequence>MAWRPIGTDTAALFVLCACCASTWESRPAAGLALCAVGEHDFFPDDDHHHHRR</sequence>
<name>A0A6A6BD87_9PEZI</name>
<dbReference type="RefSeq" id="XP_033396580.1">
    <property type="nucleotide sequence ID" value="XM_033540620.1"/>
</dbReference>
<feature type="signal peptide" evidence="1">
    <location>
        <begin position="1"/>
        <end position="21"/>
    </location>
</feature>
<gene>
    <name evidence="2" type="ORF">K452DRAFT_288272</name>
</gene>